<evidence type="ECO:0000256" key="2">
    <source>
        <dbReference type="ARBA" id="ARBA00022759"/>
    </source>
</evidence>
<dbReference type="EC" id="3.1.-.-" evidence="6"/>
<proteinExistence type="inferred from homology"/>
<dbReference type="PIRSF" id="PIRSF018267">
    <property type="entry name" value="VSR_endonuc"/>
    <property type="match status" value="1"/>
</dbReference>
<dbReference type="RefSeq" id="WP_184515093.1">
    <property type="nucleotide sequence ID" value="NZ_CP050292.1"/>
</dbReference>
<dbReference type="InterPro" id="IPR011335">
    <property type="entry name" value="Restrct_endonuc-II-like"/>
</dbReference>
<dbReference type="GO" id="GO:0006298">
    <property type="term" value="P:mismatch repair"/>
    <property type="evidence" value="ECO:0007669"/>
    <property type="project" value="UniProtKB-UniRule"/>
</dbReference>
<dbReference type="InterPro" id="IPR004603">
    <property type="entry name" value="DNA_mismatch_endonuc_vsr"/>
</dbReference>
<name>A0A7G6TUF9_9BRAD</name>
<dbReference type="Gene3D" id="3.40.960.10">
    <property type="entry name" value="VSR Endonuclease"/>
    <property type="match status" value="1"/>
</dbReference>
<dbReference type="EMBL" id="CP050292">
    <property type="protein sequence ID" value="QND70391.1"/>
    <property type="molecule type" value="Genomic_DNA"/>
</dbReference>
<evidence type="ECO:0000256" key="4">
    <source>
        <dbReference type="ARBA" id="ARBA00022801"/>
    </source>
</evidence>
<evidence type="ECO:0000256" key="7">
    <source>
        <dbReference type="SAM" id="MobiDB-lite"/>
    </source>
</evidence>
<evidence type="ECO:0000313" key="9">
    <source>
        <dbReference type="Proteomes" id="UP000515291"/>
    </source>
</evidence>
<organism evidence="8 9">
    <name type="scientific">Tardiphaga robiniae</name>
    <dbReference type="NCBI Taxonomy" id="943830"/>
    <lineage>
        <taxon>Bacteria</taxon>
        <taxon>Pseudomonadati</taxon>
        <taxon>Pseudomonadota</taxon>
        <taxon>Alphaproteobacteria</taxon>
        <taxon>Hyphomicrobiales</taxon>
        <taxon>Nitrobacteraceae</taxon>
        <taxon>Tardiphaga</taxon>
    </lineage>
</organism>
<evidence type="ECO:0000256" key="1">
    <source>
        <dbReference type="ARBA" id="ARBA00022722"/>
    </source>
</evidence>
<keyword evidence="1 6" id="KW-0540">Nuclease</keyword>
<dbReference type="Pfam" id="PF15877">
    <property type="entry name" value="TMEM232"/>
    <property type="match status" value="1"/>
</dbReference>
<reference evidence="9" key="1">
    <citation type="journal article" date="2020" name="Mol. Plant Microbe">
        <title>Rhizobial microsymbionts of the narrowly endemic Oxytropis species growing in Kamchatka are characterized by significant genetic diversity and possess a set of genes that are associated with T3SS and T6SS secretion systems and can affect the development of symbiosis.</title>
        <authorList>
            <person name="Safronova V."/>
            <person name="Guro P."/>
            <person name="Sazanova A."/>
            <person name="Kuznetsova I."/>
            <person name="Belimov A."/>
            <person name="Yakubov V."/>
            <person name="Chirak E."/>
            <person name="Afonin A."/>
            <person name="Gogolev Y."/>
            <person name="Andronov E."/>
            <person name="Tikhonovich I."/>
        </authorList>
    </citation>
    <scope>NUCLEOTIDE SEQUENCE [LARGE SCALE GENOMIC DNA]</scope>
    <source>
        <strain evidence="9">581</strain>
    </source>
</reference>
<keyword evidence="3 6" id="KW-0227">DNA damage</keyword>
<evidence type="ECO:0000256" key="6">
    <source>
        <dbReference type="PIRNR" id="PIRNR018267"/>
    </source>
</evidence>
<dbReference type="Proteomes" id="UP000515291">
    <property type="component" value="Chromosome"/>
</dbReference>
<gene>
    <name evidence="8" type="primary">vsr</name>
    <name evidence="8" type="ORF">HB776_03390</name>
</gene>
<dbReference type="Pfam" id="PF03852">
    <property type="entry name" value="Vsr"/>
    <property type="match status" value="1"/>
</dbReference>
<evidence type="ECO:0000313" key="8">
    <source>
        <dbReference type="EMBL" id="QND70391.1"/>
    </source>
</evidence>
<dbReference type="NCBIfam" id="TIGR00632">
    <property type="entry name" value="vsr"/>
    <property type="match status" value="1"/>
</dbReference>
<sequence>MPSRSSSPPPKAVPSAQRSWNMSRVGSKHTAPELRVRKASHALGLRHRLHRSDLPGTPDLVFPGRAIALFVNGCFWHRHDCARATNPVTNAEFWKQKFERNVARDKRNAAELKKLGWHCVTVWECVTKDDQKLRAILKRKVYVRKPKAG</sequence>
<accession>A0A7G6TUF9</accession>
<comment type="function">
    <text evidence="6">May nick specific sequences that contain T:G mispairs resulting from m5C-deamination.</text>
</comment>
<keyword evidence="5 6" id="KW-0234">DNA repair</keyword>
<dbReference type="SUPFAM" id="SSF52980">
    <property type="entry name" value="Restriction endonuclease-like"/>
    <property type="match status" value="1"/>
</dbReference>
<protein>
    <recommendedName>
        <fullName evidence="6">Very short patch repair endonuclease</fullName>
        <ecNumber evidence="6">3.1.-.-</ecNumber>
    </recommendedName>
</protein>
<evidence type="ECO:0000256" key="3">
    <source>
        <dbReference type="ARBA" id="ARBA00022763"/>
    </source>
</evidence>
<feature type="region of interest" description="Disordered" evidence="7">
    <location>
        <begin position="1"/>
        <end position="33"/>
    </location>
</feature>
<dbReference type="InterPro" id="IPR031747">
    <property type="entry name" value="TMEM232"/>
</dbReference>
<dbReference type="AlphaFoldDB" id="A0A7G6TUF9"/>
<keyword evidence="2 6" id="KW-0255">Endonuclease</keyword>
<keyword evidence="4 6" id="KW-0378">Hydrolase</keyword>
<dbReference type="KEGG" id="trb:HB776_03390"/>
<dbReference type="CDD" id="cd00221">
    <property type="entry name" value="Vsr"/>
    <property type="match status" value="1"/>
</dbReference>
<comment type="similarity">
    <text evidence="6">Belongs to the vsr family.</text>
</comment>
<evidence type="ECO:0000256" key="5">
    <source>
        <dbReference type="ARBA" id="ARBA00023204"/>
    </source>
</evidence>
<dbReference type="GO" id="GO:0016787">
    <property type="term" value="F:hydrolase activity"/>
    <property type="evidence" value="ECO:0007669"/>
    <property type="project" value="UniProtKB-KW"/>
</dbReference>
<dbReference type="GO" id="GO:0004519">
    <property type="term" value="F:endonuclease activity"/>
    <property type="evidence" value="ECO:0007669"/>
    <property type="project" value="UniProtKB-KW"/>
</dbReference>